<dbReference type="RefSeq" id="WP_189544433.1">
    <property type="nucleotide sequence ID" value="NZ_BMTF01000009.1"/>
</dbReference>
<accession>A0ABQ2VYW3</accession>
<proteinExistence type="predicted"/>
<reference evidence="2" key="1">
    <citation type="journal article" date="2019" name="Int. J. Syst. Evol. Microbiol.">
        <title>The Global Catalogue of Microorganisms (GCM) 10K type strain sequencing project: providing services to taxonomists for standard genome sequencing and annotation.</title>
        <authorList>
            <consortium name="The Broad Institute Genomics Platform"/>
            <consortium name="The Broad Institute Genome Sequencing Center for Infectious Disease"/>
            <person name="Wu L."/>
            <person name="Ma J."/>
        </authorList>
    </citation>
    <scope>NUCLEOTIDE SEQUENCE [LARGE SCALE GENOMIC DNA]</scope>
    <source>
        <strain evidence="2">JCM 4376</strain>
    </source>
</reference>
<sequence length="54" mass="5401">MTAAQGLVQQHDALRSAADAMSTGPRLGELLPGVGRAVGVGRYALGPVIVAIST</sequence>
<protein>
    <submittedName>
        <fullName evidence="1">Uncharacterized protein</fullName>
    </submittedName>
</protein>
<organism evidence="1 2">
    <name type="scientific">Streptomyces gelaticus</name>
    <dbReference type="NCBI Taxonomy" id="285446"/>
    <lineage>
        <taxon>Bacteria</taxon>
        <taxon>Bacillati</taxon>
        <taxon>Actinomycetota</taxon>
        <taxon>Actinomycetes</taxon>
        <taxon>Kitasatosporales</taxon>
        <taxon>Streptomycetaceae</taxon>
        <taxon>Streptomyces</taxon>
    </lineage>
</organism>
<name>A0ABQ2VYW3_9ACTN</name>
<evidence type="ECO:0000313" key="1">
    <source>
        <dbReference type="EMBL" id="GGV85630.1"/>
    </source>
</evidence>
<keyword evidence="2" id="KW-1185">Reference proteome</keyword>
<comment type="caution">
    <text evidence="1">The sequence shown here is derived from an EMBL/GenBank/DDBJ whole genome shotgun (WGS) entry which is preliminary data.</text>
</comment>
<gene>
    <name evidence="1" type="ORF">GCM10015535_32560</name>
</gene>
<dbReference type="EMBL" id="BMTF01000009">
    <property type="protein sequence ID" value="GGV85630.1"/>
    <property type="molecule type" value="Genomic_DNA"/>
</dbReference>
<dbReference type="Proteomes" id="UP000660675">
    <property type="component" value="Unassembled WGS sequence"/>
</dbReference>
<evidence type="ECO:0000313" key="2">
    <source>
        <dbReference type="Proteomes" id="UP000660675"/>
    </source>
</evidence>